<proteinExistence type="inferred from homology"/>
<dbReference type="CDD" id="cd00751">
    <property type="entry name" value="thiolase"/>
    <property type="match status" value="1"/>
</dbReference>
<dbReference type="Pfam" id="PF02803">
    <property type="entry name" value="Thiolase_C"/>
    <property type="match status" value="1"/>
</dbReference>
<gene>
    <name evidence="7" type="ORF">EV379_0923</name>
</gene>
<keyword evidence="2 4" id="KW-0808">Transferase</keyword>
<dbReference type="GO" id="GO:0005737">
    <property type="term" value="C:cytoplasm"/>
    <property type="evidence" value="ECO:0007669"/>
    <property type="project" value="UniProtKB-ARBA"/>
</dbReference>
<dbReference type="Proteomes" id="UP000291483">
    <property type="component" value="Unassembled WGS sequence"/>
</dbReference>
<feature type="domain" description="Thiolase N-terminal" evidence="5">
    <location>
        <begin position="18"/>
        <end position="259"/>
    </location>
</feature>
<dbReference type="Gene3D" id="3.40.47.10">
    <property type="match status" value="2"/>
</dbReference>
<evidence type="ECO:0000259" key="6">
    <source>
        <dbReference type="Pfam" id="PF02803"/>
    </source>
</evidence>
<evidence type="ECO:0000313" key="8">
    <source>
        <dbReference type="Proteomes" id="UP000291483"/>
    </source>
</evidence>
<dbReference type="RefSeq" id="WP_242616234.1">
    <property type="nucleotide sequence ID" value="NZ_SHLC01000001.1"/>
</dbReference>
<reference evidence="7 8" key="1">
    <citation type="submission" date="2019-02" db="EMBL/GenBank/DDBJ databases">
        <title>Sequencing the genomes of 1000 actinobacteria strains.</title>
        <authorList>
            <person name="Klenk H.-P."/>
        </authorList>
    </citation>
    <scope>NUCLEOTIDE SEQUENCE [LARGE SCALE GENOMIC DNA]</scope>
    <source>
        <strain evidence="7 8">DSM 18319</strain>
    </source>
</reference>
<name>A0A4Q8AJF2_9MICO</name>
<organism evidence="7 8">
    <name type="scientific">Microterricola gilva</name>
    <dbReference type="NCBI Taxonomy" id="393267"/>
    <lineage>
        <taxon>Bacteria</taxon>
        <taxon>Bacillati</taxon>
        <taxon>Actinomycetota</taxon>
        <taxon>Actinomycetes</taxon>
        <taxon>Micrococcales</taxon>
        <taxon>Microbacteriaceae</taxon>
        <taxon>Microterricola</taxon>
    </lineage>
</organism>
<evidence type="ECO:0000256" key="1">
    <source>
        <dbReference type="ARBA" id="ARBA00010982"/>
    </source>
</evidence>
<evidence type="ECO:0000259" key="5">
    <source>
        <dbReference type="Pfam" id="PF00108"/>
    </source>
</evidence>
<feature type="domain" description="Thiolase C-terminal" evidence="6">
    <location>
        <begin position="271"/>
        <end position="389"/>
    </location>
</feature>
<evidence type="ECO:0000313" key="7">
    <source>
        <dbReference type="EMBL" id="RZU64620.1"/>
    </source>
</evidence>
<dbReference type="NCBIfam" id="TIGR01930">
    <property type="entry name" value="AcCoA-C-Actrans"/>
    <property type="match status" value="1"/>
</dbReference>
<protein>
    <submittedName>
        <fullName evidence="7">Acetyl-CoA C-acetyltransferase</fullName>
    </submittedName>
</protein>
<dbReference type="EMBL" id="SHLC01000001">
    <property type="protein sequence ID" value="RZU64620.1"/>
    <property type="molecule type" value="Genomic_DNA"/>
</dbReference>
<dbReference type="PIRSF" id="PIRSF000429">
    <property type="entry name" value="Ac-CoA_Ac_transf"/>
    <property type="match status" value="1"/>
</dbReference>
<dbReference type="GO" id="GO:0003988">
    <property type="term" value="F:acetyl-CoA C-acyltransferase activity"/>
    <property type="evidence" value="ECO:0007669"/>
    <property type="project" value="TreeGrafter"/>
</dbReference>
<comment type="caution">
    <text evidence="7">The sequence shown here is derived from an EMBL/GenBank/DDBJ whole genome shotgun (WGS) entry which is preliminary data.</text>
</comment>
<dbReference type="GO" id="GO:0010124">
    <property type="term" value="P:phenylacetate catabolic process"/>
    <property type="evidence" value="ECO:0007669"/>
    <property type="project" value="TreeGrafter"/>
</dbReference>
<dbReference type="Pfam" id="PF00108">
    <property type="entry name" value="Thiolase_N"/>
    <property type="match status" value="1"/>
</dbReference>
<dbReference type="GO" id="GO:0006635">
    <property type="term" value="P:fatty acid beta-oxidation"/>
    <property type="evidence" value="ECO:0007669"/>
    <property type="project" value="TreeGrafter"/>
</dbReference>
<dbReference type="InterPro" id="IPR020617">
    <property type="entry name" value="Thiolase_C"/>
</dbReference>
<dbReference type="InterPro" id="IPR016039">
    <property type="entry name" value="Thiolase-like"/>
</dbReference>
<dbReference type="PANTHER" id="PTHR43853">
    <property type="entry name" value="3-KETOACYL-COA THIOLASE, PEROXISOMAL"/>
    <property type="match status" value="1"/>
</dbReference>
<comment type="similarity">
    <text evidence="1 4">Belongs to the thiolase-like superfamily. Thiolase family.</text>
</comment>
<sequence>MSSNRMPHPGDAPMTGAVIVAAKRSAIATSGRGLSEHSVDGLAAPVLRAIADAVAASGRPIGEIVLGNCMGPGGNVARLSGLRAGLDQSVPAVTVDRQCGSGLEAVAQAATLVRAGNAELVLAGGAESASTAPWRFWPPHGDSEARRYTRAPFAPSGWPDPEMGEAADAVADRFGISRRRQDDWAARSHELASAHRDRGGFDAEIVPIGGVASDERPRATLDASRLARFGPAFTDGGTVTAGNSCGISDGAAAMAVTSEAVRAELGLPGLRIVASAASGSDPALPGIGAALAIERLLARTGVAASELDAIEITEAFASQLLAVSDAVGLDENRICSDGGAIALGHPWGASGAVLLVRLAARMFASDGERYGLAACSIGGGQGIAMLVERAA</sequence>
<dbReference type="InterPro" id="IPR002155">
    <property type="entry name" value="Thiolase"/>
</dbReference>
<evidence type="ECO:0000256" key="4">
    <source>
        <dbReference type="RuleBase" id="RU003557"/>
    </source>
</evidence>
<keyword evidence="3 4" id="KW-0012">Acyltransferase</keyword>
<dbReference type="SUPFAM" id="SSF53901">
    <property type="entry name" value="Thiolase-like"/>
    <property type="match status" value="2"/>
</dbReference>
<evidence type="ECO:0000256" key="3">
    <source>
        <dbReference type="ARBA" id="ARBA00023315"/>
    </source>
</evidence>
<evidence type="ECO:0000256" key="2">
    <source>
        <dbReference type="ARBA" id="ARBA00022679"/>
    </source>
</evidence>
<keyword evidence="8" id="KW-1185">Reference proteome</keyword>
<dbReference type="PANTHER" id="PTHR43853:SF3">
    <property type="entry name" value="ACETYL-COA C-ACETYLTRANSFERASE YHFS-RELATED"/>
    <property type="match status" value="1"/>
</dbReference>
<dbReference type="InterPro" id="IPR020616">
    <property type="entry name" value="Thiolase_N"/>
</dbReference>
<dbReference type="AlphaFoldDB" id="A0A4Q8AJF2"/>
<accession>A0A4Q8AJF2</accession>
<dbReference type="InterPro" id="IPR050215">
    <property type="entry name" value="Thiolase-like_sf_Thiolase"/>
</dbReference>